<proteinExistence type="predicted"/>
<protein>
    <submittedName>
        <fullName evidence="3">Uncharacterized protein</fullName>
    </submittedName>
</protein>
<feature type="transmembrane region" description="Helical" evidence="1">
    <location>
        <begin position="27"/>
        <end position="51"/>
    </location>
</feature>
<keyword evidence="1" id="KW-0812">Transmembrane</keyword>
<evidence type="ECO:0000313" key="3">
    <source>
        <dbReference type="EMBL" id="CAF1347514.1"/>
    </source>
</evidence>
<keyword evidence="1" id="KW-0472">Membrane</keyword>
<evidence type="ECO:0000313" key="2">
    <source>
        <dbReference type="EMBL" id="CAF1289456.1"/>
    </source>
</evidence>
<reference evidence="3" key="1">
    <citation type="submission" date="2021-02" db="EMBL/GenBank/DDBJ databases">
        <authorList>
            <person name="Nowell W R."/>
        </authorList>
    </citation>
    <scope>NUCLEOTIDE SEQUENCE</scope>
</reference>
<dbReference type="EMBL" id="CAJNOJ010000207">
    <property type="protein sequence ID" value="CAF1289456.1"/>
    <property type="molecule type" value="Genomic_DNA"/>
</dbReference>
<dbReference type="EMBL" id="CAJNOR010002843">
    <property type="protein sequence ID" value="CAF1347514.1"/>
    <property type="molecule type" value="Genomic_DNA"/>
</dbReference>
<name>A0A815H089_ADIRI</name>
<organism evidence="3 4">
    <name type="scientific">Adineta ricciae</name>
    <name type="common">Rotifer</name>
    <dbReference type="NCBI Taxonomy" id="249248"/>
    <lineage>
        <taxon>Eukaryota</taxon>
        <taxon>Metazoa</taxon>
        <taxon>Spiralia</taxon>
        <taxon>Gnathifera</taxon>
        <taxon>Rotifera</taxon>
        <taxon>Eurotatoria</taxon>
        <taxon>Bdelloidea</taxon>
        <taxon>Adinetida</taxon>
        <taxon>Adinetidae</taxon>
        <taxon>Adineta</taxon>
    </lineage>
</organism>
<evidence type="ECO:0000256" key="1">
    <source>
        <dbReference type="SAM" id="Phobius"/>
    </source>
</evidence>
<evidence type="ECO:0000313" key="4">
    <source>
        <dbReference type="Proteomes" id="UP000663828"/>
    </source>
</evidence>
<dbReference type="AlphaFoldDB" id="A0A815H089"/>
<dbReference type="Proteomes" id="UP000663852">
    <property type="component" value="Unassembled WGS sequence"/>
</dbReference>
<keyword evidence="4" id="KW-1185">Reference proteome</keyword>
<dbReference type="OrthoDB" id="10017681at2759"/>
<comment type="caution">
    <text evidence="3">The sequence shown here is derived from an EMBL/GenBank/DDBJ whole genome shotgun (WGS) entry which is preliminary data.</text>
</comment>
<sequence>MLETIYEVDEDVHREESSKSKQQQSQFSVYMCWCMITGCFLILAFLILISLNPQYLLSNSVNKINRNIVNVPLDSKDKLELSKKIIEYLALFSQQTNKQLGLQSNPIAFLTVPISNSSAFELMNPNGILWIYGHVKYPSSSINNPQDEESFHSKLKTSFNELSNLIQTIVFNSSQHRQLQLNLCSLIENSTSATFISLVSIQTTEKNTTDLTIPFDPITCEDIDQHLQLTETIDDLVSQNNSTLIEYNDKNSNIQKYTEKHRDPRQCTKYHEGQHQETAHCSNDISTPQLLMSNLF</sequence>
<gene>
    <name evidence="2" type="ORF">EDS130_LOCUS30004</name>
    <name evidence="3" type="ORF">XAT740_LOCUS31300</name>
</gene>
<dbReference type="Proteomes" id="UP000663828">
    <property type="component" value="Unassembled WGS sequence"/>
</dbReference>
<keyword evidence="1" id="KW-1133">Transmembrane helix</keyword>
<accession>A0A815H089</accession>